<evidence type="ECO:0000313" key="2">
    <source>
        <dbReference type="Proteomes" id="UP001246576"/>
    </source>
</evidence>
<protein>
    <submittedName>
        <fullName evidence="1">Uncharacterized protein</fullName>
    </submittedName>
</protein>
<gene>
    <name evidence="1" type="ORF">RI048_26345</name>
</gene>
<organism evidence="1 2">
    <name type="scientific">Herbaspirillum huttiense subsp. lycopersici</name>
    <dbReference type="NCBI Taxonomy" id="3074428"/>
    <lineage>
        <taxon>Bacteria</taxon>
        <taxon>Pseudomonadati</taxon>
        <taxon>Pseudomonadota</taxon>
        <taxon>Betaproteobacteria</taxon>
        <taxon>Burkholderiales</taxon>
        <taxon>Oxalobacteraceae</taxon>
        <taxon>Herbaspirillum</taxon>
    </lineage>
</organism>
<dbReference type="Proteomes" id="UP001246576">
    <property type="component" value="Unassembled WGS sequence"/>
</dbReference>
<keyword evidence="2" id="KW-1185">Reference proteome</keyword>
<proteinExistence type="predicted"/>
<reference evidence="1" key="1">
    <citation type="submission" date="2023-09" db="EMBL/GenBank/DDBJ databases">
        <title>Description of first Herbaspirillum huttiense subsp. nephrolepsisexaltata and Herbaspirillum huttiense subsp. lycopersicon.</title>
        <authorList>
            <person name="Poudel M."/>
            <person name="Sharma A."/>
            <person name="Goss E."/>
            <person name="Tapia J.H."/>
            <person name="Harmon C.M."/>
            <person name="Jones J.B."/>
        </authorList>
    </citation>
    <scope>NUCLEOTIDE SEQUENCE</scope>
    <source>
        <strain evidence="1">SE1</strain>
    </source>
</reference>
<comment type="caution">
    <text evidence="1">The sequence shown here is derived from an EMBL/GenBank/DDBJ whole genome shotgun (WGS) entry which is preliminary data.</text>
</comment>
<evidence type="ECO:0000313" key="1">
    <source>
        <dbReference type="EMBL" id="MDR9851772.1"/>
    </source>
</evidence>
<dbReference type="EMBL" id="JAVLSJ010000022">
    <property type="protein sequence ID" value="MDR9851772.1"/>
    <property type="molecule type" value="Genomic_DNA"/>
</dbReference>
<dbReference type="RefSeq" id="WP_310841636.1">
    <property type="nucleotide sequence ID" value="NZ_JAVLSJ010000022.1"/>
</dbReference>
<accession>A0ABU2EVB1</accession>
<sequence>MSPFFRHLVLFGTLIFHETGLSKEREEIDYSLSIYRQTGFEEPFRSLYIEKLVLKKSAAIGKAQVLRINRALEERYASVYAEARSCHEPEFRHPWGYRFLHQKIYSAHGVLGIVFDFQAVCGGVPYFGKSVKNFAIRTGKAISSHHDLLPNLVRERLGVCG</sequence>
<name>A0ABU2EVB1_9BURK</name>